<comment type="caution">
    <text evidence="1">The sequence shown here is derived from an EMBL/GenBank/DDBJ whole genome shotgun (WGS) entry which is preliminary data.</text>
</comment>
<dbReference type="Proteomes" id="UP000076482">
    <property type="component" value="Unassembled WGS sequence"/>
</dbReference>
<evidence type="ECO:0000313" key="1">
    <source>
        <dbReference type="EMBL" id="KZD71238.1"/>
    </source>
</evidence>
<accession>A0A161SII3</accession>
<evidence type="ECO:0000313" key="2">
    <source>
        <dbReference type="Proteomes" id="UP000076482"/>
    </source>
</evidence>
<dbReference type="AlphaFoldDB" id="A0A161SII3"/>
<protein>
    <submittedName>
        <fullName evidence="1">Uncharacterized protein</fullName>
    </submittedName>
</protein>
<name>A0A161SII3_BACCE</name>
<organism evidence="1 2">
    <name type="scientific">Bacillus cereus</name>
    <dbReference type="NCBI Taxonomy" id="1396"/>
    <lineage>
        <taxon>Bacteria</taxon>
        <taxon>Bacillati</taxon>
        <taxon>Bacillota</taxon>
        <taxon>Bacilli</taxon>
        <taxon>Bacillales</taxon>
        <taxon>Bacillaceae</taxon>
        <taxon>Bacillus</taxon>
        <taxon>Bacillus cereus group</taxon>
    </lineage>
</organism>
<gene>
    <name evidence="1" type="ORF">B4088_0968</name>
</gene>
<sequence length="37" mass="4153">MHDGDEIGFGELKSEDPEVWGETRLEVEGDCVERVSC</sequence>
<reference evidence="1 2" key="1">
    <citation type="submission" date="2015-09" db="EMBL/GenBank/DDBJ databases">
        <title>Bacillus cereus food isolates.</title>
        <authorList>
            <person name="Boekhorst J."/>
        </authorList>
    </citation>
    <scope>NUCLEOTIDE SEQUENCE [LARGE SCALE GENOMIC DNA]</scope>
    <source>
        <strain evidence="1 2">B4088</strain>
    </source>
</reference>
<dbReference type="EMBL" id="LJKE01000020">
    <property type="protein sequence ID" value="KZD71238.1"/>
    <property type="molecule type" value="Genomic_DNA"/>
</dbReference>
<proteinExistence type="predicted"/>
<dbReference type="PATRIC" id="fig|1396.535.peg.1038"/>